<keyword evidence="2" id="KW-1185">Reference proteome</keyword>
<name>A0AAE0DUX6_9ROSI</name>
<dbReference type="EMBL" id="JANJYJ010000009">
    <property type="protein sequence ID" value="KAK3189266.1"/>
    <property type="molecule type" value="Genomic_DNA"/>
</dbReference>
<evidence type="ECO:0000313" key="2">
    <source>
        <dbReference type="Proteomes" id="UP001281410"/>
    </source>
</evidence>
<dbReference type="CDD" id="cd00303">
    <property type="entry name" value="retropepsin_like"/>
    <property type="match status" value="1"/>
</dbReference>
<evidence type="ECO:0000313" key="1">
    <source>
        <dbReference type="EMBL" id="KAK3189266.1"/>
    </source>
</evidence>
<sequence>MNSSNNPRGNFNKQANAYQPKVRLLGEELRDFIKATDEASIAIRNSQSTNEQMLRNYIQSNDQRANSMGASIRRLETQVTQIAEALHKQDKWKSQSNNEHIKLIEVLLEKSTKLALGEETQDTKIVVEDFVIEKTYELEETSLVKPEDLGDFIIPVTIGESEKMGAVLDMGASVNMMPLKVYMQLNLRSIKATPIELKMADNSPKGPCGVVEDVQLDIHGLKVPVDFIVLEVKEDESDEREWKLLLGRSFMATTGMEVNVVSRHLSFSCGGSKVKFYVDRPDERHFEGFFVLEVPKGRKKKSRVGDIVKAFELATNMEKGHQDGFEEKEAVKMEEAFFDEKILEEISRNFEQEREKELEDKNKELHQN</sequence>
<dbReference type="PANTHER" id="PTHR33067">
    <property type="entry name" value="RNA-DIRECTED DNA POLYMERASE-RELATED"/>
    <property type="match status" value="1"/>
</dbReference>
<dbReference type="Pfam" id="PF13650">
    <property type="entry name" value="Asp_protease_2"/>
    <property type="match status" value="1"/>
</dbReference>
<dbReference type="AlphaFoldDB" id="A0AAE0DUX6"/>
<dbReference type="PANTHER" id="PTHR33067:SF31">
    <property type="entry name" value="RNA-DIRECTED DNA POLYMERASE"/>
    <property type="match status" value="1"/>
</dbReference>
<proteinExistence type="predicted"/>
<organism evidence="1 2">
    <name type="scientific">Dipteronia sinensis</name>
    <dbReference type="NCBI Taxonomy" id="43782"/>
    <lineage>
        <taxon>Eukaryota</taxon>
        <taxon>Viridiplantae</taxon>
        <taxon>Streptophyta</taxon>
        <taxon>Embryophyta</taxon>
        <taxon>Tracheophyta</taxon>
        <taxon>Spermatophyta</taxon>
        <taxon>Magnoliopsida</taxon>
        <taxon>eudicotyledons</taxon>
        <taxon>Gunneridae</taxon>
        <taxon>Pentapetalae</taxon>
        <taxon>rosids</taxon>
        <taxon>malvids</taxon>
        <taxon>Sapindales</taxon>
        <taxon>Sapindaceae</taxon>
        <taxon>Hippocastanoideae</taxon>
        <taxon>Acereae</taxon>
        <taxon>Dipteronia</taxon>
    </lineage>
</organism>
<dbReference type="InterPro" id="IPR021109">
    <property type="entry name" value="Peptidase_aspartic_dom_sf"/>
</dbReference>
<dbReference type="Gene3D" id="2.40.70.10">
    <property type="entry name" value="Acid Proteases"/>
    <property type="match status" value="1"/>
</dbReference>
<dbReference type="Proteomes" id="UP001281410">
    <property type="component" value="Unassembled WGS sequence"/>
</dbReference>
<protein>
    <submittedName>
        <fullName evidence="1">Uncharacterized protein</fullName>
    </submittedName>
</protein>
<reference evidence="1" key="1">
    <citation type="journal article" date="2023" name="Plant J.">
        <title>Genome sequences and population genomics provide insights into the demographic history, inbreeding, and mutation load of two 'living fossil' tree species of Dipteronia.</title>
        <authorList>
            <person name="Feng Y."/>
            <person name="Comes H.P."/>
            <person name="Chen J."/>
            <person name="Zhu S."/>
            <person name="Lu R."/>
            <person name="Zhang X."/>
            <person name="Li P."/>
            <person name="Qiu J."/>
            <person name="Olsen K.M."/>
            <person name="Qiu Y."/>
        </authorList>
    </citation>
    <scope>NUCLEOTIDE SEQUENCE</scope>
    <source>
        <strain evidence="1">NBL</strain>
    </source>
</reference>
<gene>
    <name evidence="1" type="ORF">Dsin_028827</name>
</gene>
<comment type="caution">
    <text evidence="1">The sequence shown here is derived from an EMBL/GenBank/DDBJ whole genome shotgun (WGS) entry which is preliminary data.</text>
</comment>
<accession>A0AAE0DUX6</accession>